<keyword evidence="4" id="KW-1185">Reference proteome</keyword>
<dbReference type="GO" id="GO:0016757">
    <property type="term" value="F:glycosyltransferase activity"/>
    <property type="evidence" value="ECO:0007669"/>
    <property type="project" value="UniProtKB-KW"/>
</dbReference>
<dbReference type="InterPro" id="IPR051910">
    <property type="entry name" value="ComF/GntX_DNA_util-trans"/>
</dbReference>
<dbReference type="CDD" id="cd06223">
    <property type="entry name" value="PRTases_typeI"/>
    <property type="match status" value="1"/>
</dbReference>
<feature type="domain" description="Phosphoribosyltransferase" evidence="2">
    <location>
        <begin position="149"/>
        <end position="224"/>
    </location>
</feature>
<keyword evidence="3" id="KW-0328">Glycosyltransferase</keyword>
<name>A0ABV3HU75_9ACTN</name>
<dbReference type="Gene3D" id="3.40.50.2020">
    <property type="match status" value="1"/>
</dbReference>
<protein>
    <submittedName>
        <fullName evidence="3">Phosphoribosyltransferase family protein</fullName>
    </submittedName>
</protein>
<reference evidence="3 4" key="1">
    <citation type="submission" date="2024-06" db="EMBL/GenBank/DDBJ databases">
        <title>The Natural Products Discovery Center: Release of the First 8490 Sequenced Strains for Exploring Actinobacteria Biosynthetic Diversity.</title>
        <authorList>
            <person name="Kalkreuter E."/>
            <person name="Kautsar S.A."/>
            <person name="Yang D."/>
            <person name="Bader C.D."/>
            <person name="Teijaro C.N."/>
            <person name="Fluegel L."/>
            <person name="Davis C.M."/>
            <person name="Simpson J.R."/>
            <person name="Lauterbach L."/>
            <person name="Steele A.D."/>
            <person name="Gui C."/>
            <person name="Meng S."/>
            <person name="Li G."/>
            <person name="Viehrig K."/>
            <person name="Ye F."/>
            <person name="Su P."/>
            <person name="Kiefer A.F."/>
            <person name="Nichols A."/>
            <person name="Cepeda A.J."/>
            <person name="Yan W."/>
            <person name="Fan B."/>
            <person name="Jiang Y."/>
            <person name="Adhikari A."/>
            <person name="Zheng C.-J."/>
            <person name="Schuster L."/>
            <person name="Cowan T.M."/>
            <person name="Smanski M.J."/>
            <person name="Chevrette M.G."/>
            <person name="De Carvalho L.P.S."/>
            <person name="Shen B."/>
        </authorList>
    </citation>
    <scope>NUCLEOTIDE SEQUENCE [LARGE SCALE GENOMIC DNA]</scope>
    <source>
        <strain evidence="3 4">NPDC049344</strain>
    </source>
</reference>
<dbReference type="EMBL" id="JBFAQK010000017">
    <property type="protein sequence ID" value="MEV4682133.1"/>
    <property type="molecule type" value="Genomic_DNA"/>
</dbReference>
<sequence length="241" mass="24564">MRAWWREISGLVIPAVCGGCGTPRTQLCEVCGQALHGRAARRARPVPEPAGLPVVHAAAAYTGSVRAVILAHKERGALGLAAPLGAALAGAVRAAMGYVDGQGGPVLLVPVPSAPGAVRARGHDAARRIALAAAAELRRTGPAARVLPVLRQRRRMADQAGLTARERLANVAGALEVRAGGARLLAGGRAVIVDDLMTTGATLVEAARALSAARGTDPRVAVSARAAVVAVPPLSFEINRN</sequence>
<dbReference type="Pfam" id="PF00156">
    <property type="entry name" value="Pribosyltran"/>
    <property type="match status" value="1"/>
</dbReference>
<proteinExistence type="inferred from homology"/>
<dbReference type="InterPro" id="IPR000836">
    <property type="entry name" value="PRTase_dom"/>
</dbReference>
<dbReference type="PANTHER" id="PTHR47505:SF1">
    <property type="entry name" value="DNA UTILIZATION PROTEIN YHGH"/>
    <property type="match status" value="1"/>
</dbReference>
<dbReference type="PANTHER" id="PTHR47505">
    <property type="entry name" value="DNA UTILIZATION PROTEIN YHGH"/>
    <property type="match status" value="1"/>
</dbReference>
<evidence type="ECO:0000256" key="1">
    <source>
        <dbReference type="ARBA" id="ARBA00008007"/>
    </source>
</evidence>
<evidence type="ECO:0000259" key="2">
    <source>
        <dbReference type="Pfam" id="PF00156"/>
    </source>
</evidence>
<gene>
    <name evidence="3" type="ORF">AB0K36_15295</name>
</gene>
<accession>A0ABV3HU75</accession>
<evidence type="ECO:0000313" key="4">
    <source>
        <dbReference type="Proteomes" id="UP001552521"/>
    </source>
</evidence>
<dbReference type="Proteomes" id="UP001552521">
    <property type="component" value="Unassembled WGS sequence"/>
</dbReference>
<keyword evidence="3" id="KW-0808">Transferase</keyword>
<comment type="caution">
    <text evidence="3">The sequence shown here is derived from an EMBL/GenBank/DDBJ whole genome shotgun (WGS) entry which is preliminary data.</text>
</comment>
<comment type="similarity">
    <text evidence="1">Belongs to the ComF/GntX family.</text>
</comment>
<evidence type="ECO:0000313" key="3">
    <source>
        <dbReference type="EMBL" id="MEV4682133.1"/>
    </source>
</evidence>
<dbReference type="RefSeq" id="WP_364593561.1">
    <property type="nucleotide sequence ID" value="NZ_JBFAQK010000017.1"/>
</dbReference>
<dbReference type="SUPFAM" id="SSF53271">
    <property type="entry name" value="PRTase-like"/>
    <property type="match status" value="1"/>
</dbReference>
<organism evidence="3 4">
    <name type="scientific">Streptomyces kurssanovii</name>
    <dbReference type="NCBI Taxonomy" id="67312"/>
    <lineage>
        <taxon>Bacteria</taxon>
        <taxon>Bacillati</taxon>
        <taxon>Actinomycetota</taxon>
        <taxon>Actinomycetes</taxon>
        <taxon>Kitasatosporales</taxon>
        <taxon>Streptomycetaceae</taxon>
        <taxon>Streptomyces</taxon>
    </lineage>
</organism>
<dbReference type="InterPro" id="IPR029057">
    <property type="entry name" value="PRTase-like"/>
</dbReference>